<protein>
    <submittedName>
        <fullName evidence="1">DUF1176 domain-containing protein</fullName>
    </submittedName>
</protein>
<accession>A0ABN0VQB6</accession>
<proteinExistence type="predicted"/>
<organism evidence="1 2">
    <name type="scientific">Psychrobacter aestuarii</name>
    <dbReference type="NCBI Taxonomy" id="556327"/>
    <lineage>
        <taxon>Bacteria</taxon>
        <taxon>Pseudomonadati</taxon>
        <taxon>Pseudomonadota</taxon>
        <taxon>Gammaproteobacteria</taxon>
        <taxon>Moraxellales</taxon>
        <taxon>Moraxellaceae</taxon>
        <taxon>Psychrobacter</taxon>
    </lineage>
</organism>
<dbReference type="RefSeq" id="WP_201503551.1">
    <property type="nucleotide sequence ID" value="NZ_BAAAFR010000001.1"/>
</dbReference>
<evidence type="ECO:0000313" key="2">
    <source>
        <dbReference type="Proteomes" id="UP001501787"/>
    </source>
</evidence>
<comment type="caution">
    <text evidence="1">The sequence shown here is derived from an EMBL/GenBank/DDBJ whole genome shotgun (WGS) entry which is preliminary data.</text>
</comment>
<dbReference type="Proteomes" id="UP001501787">
    <property type="component" value="Unassembled WGS sequence"/>
</dbReference>
<evidence type="ECO:0000313" key="1">
    <source>
        <dbReference type="EMBL" id="GAA0314571.1"/>
    </source>
</evidence>
<dbReference type="InterPro" id="IPR009560">
    <property type="entry name" value="DUF1176"/>
</dbReference>
<reference evidence="1 2" key="1">
    <citation type="journal article" date="2019" name="Int. J. Syst. Evol. Microbiol.">
        <title>The Global Catalogue of Microorganisms (GCM) 10K type strain sequencing project: providing services to taxonomists for standard genome sequencing and annotation.</title>
        <authorList>
            <consortium name="The Broad Institute Genomics Platform"/>
            <consortium name="The Broad Institute Genome Sequencing Center for Infectious Disease"/>
            <person name="Wu L."/>
            <person name="Ma J."/>
        </authorList>
    </citation>
    <scope>NUCLEOTIDE SEQUENCE [LARGE SCALE GENOMIC DNA]</scope>
    <source>
        <strain evidence="1 2">JCM 16343</strain>
    </source>
</reference>
<name>A0ABN0VQB6_9GAMM</name>
<dbReference type="EMBL" id="BAAAFR010000001">
    <property type="protein sequence ID" value="GAA0314571.1"/>
    <property type="molecule type" value="Genomic_DNA"/>
</dbReference>
<keyword evidence="2" id="KW-1185">Reference proteome</keyword>
<gene>
    <name evidence="1" type="ORF">GCM10009129_09820</name>
</gene>
<sequence length="371" mass="40157">MSLRRLLKAATTDCKPAQTKTRAARWLPIGVLGALAWLPMTSQAGTSFSYQDWQVACDNTLTCRIAGYQSEKNSDMPVSVLLTRRAGKGALTTGKLKLGGTKDSSAKALMKLGNRHRITMRINGKDLGETRPVSNESGDSELTRAQVDALVEALGTSSTIEFVFRNSRWQLSDKGATAVMLKADDVQGRVGTSGALVNPNAAAGNQGVLDPRAAPILNKVLPNEKNDARKFRIRASQLASIVKGATKNAADTCPSLNDDSAWRISRLNDSQLLVQHSCWLAAYNAGTGMWVMNDSKPYKPTLVTTDATDYHAGVIRAEQKGRGIGDCYSIDEWVWTGARFEKSREATTGMCRLIEAGGAWQMPTFVTDIKG</sequence>
<dbReference type="Pfam" id="PF06674">
    <property type="entry name" value="DUF1176"/>
    <property type="match status" value="1"/>
</dbReference>